<comment type="caution">
    <text evidence="1">The sequence shown here is derived from an EMBL/GenBank/DDBJ whole genome shotgun (WGS) entry which is preliminary data.</text>
</comment>
<name>A0A9Q5GQG0_CLOBE</name>
<dbReference type="RefSeq" id="WP_077306578.1">
    <property type="nucleotide sequence ID" value="NZ_CP016090.1"/>
</dbReference>
<dbReference type="AlphaFoldDB" id="A0A9Q5GQG0"/>
<proteinExistence type="predicted"/>
<evidence type="ECO:0000313" key="2">
    <source>
        <dbReference type="Proteomes" id="UP000821656"/>
    </source>
</evidence>
<dbReference type="EMBL" id="JABSXK010000001">
    <property type="protein sequence ID" value="NRV12028.1"/>
    <property type="molecule type" value="Genomic_DNA"/>
</dbReference>
<protein>
    <submittedName>
        <fullName evidence="1">Uncharacterized protein</fullName>
    </submittedName>
</protein>
<evidence type="ECO:0000313" key="1">
    <source>
        <dbReference type="EMBL" id="NRV12028.1"/>
    </source>
</evidence>
<sequence>MKKFISIFLIFFFISTYFNIIGVSAEPKTFKQGIYTWNDTGLPANSSITIKLGESTNKAIVMVVDSDQTMEALLRLNTRVAQQTLPPLNYTSSVIIFTDGSVIFS</sequence>
<organism evidence="1 2">
    <name type="scientific">Clostridium beijerinckii</name>
    <name type="common">Clostridium MP</name>
    <dbReference type="NCBI Taxonomy" id="1520"/>
    <lineage>
        <taxon>Bacteria</taxon>
        <taxon>Bacillati</taxon>
        <taxon>Bacillota</taxon>
        <taxon>Clostridia</taxon>
        <taxon>Eubacteriales</taxon>
        <taxon>Clostridiaceae</taxon>
        <taxon>Clostridium</taxon>
    </lineage>
</organism>
<gene>
    <name evidence="1" type="ORF">DFH45_004991</name>
</gene>
<dbReference type="Proteomes" id="UP000821656">
    <property type="component" value="Unassembled WGS sequence"/>
</dbReference>
<reference evidence="1" key="1">
    <citation type="submission" date="2020-05" db="EMBL/GenBank/DDBJ databases">
        <title>Genomic insights into acetone-butanol-ethanol (ABE) fermentation by sequencing solventogenic clostridia strains.</title>
        <authorList>
            <person name="Brown S."/>
        </authorList>
    </citation>
    <scope>NUCLEOTIDE SEQUENCE</scope>
    <source>
        <strain evidence="1">DJ126</strain>
    </source>
</reference>
<accession>A0A9Q5GQG0</accession>